<dbReference type="Pfam" id="PF26118">
    <property type="entry name" value="DUF8035"/>
    <property type="match status" value="1"/>
</dbReference>
<feature type="domain" description="DUF8035" evidence="2">
    <location>
        <begin position="329"/>
        <end position="382"/>
    </location>
</feature>
<dbReference type="PANTHER" id="PTHR45691:SF6">
    <property type="entry name" value="PROTEIN DIAPHANOUS"/>
    <property type="match status" value="1"/>
</dbReference>
<feature type="compositionally biased region" description="Gly residues" evidence="1">
    <location>
        <begin position="49"/>
        <end position="59"/>
    </location>
</feature>
<dbReference type="GO" id="GO:0030041">
    <property type="term" value="P:actin filament polymerization"/>
    <property type="evidence" value="ECO:0007669"/>
    <property type="project" value="TreeGrafter"/>
</dbReference>
<organism evidence="3 4">
    <name type="scientific">Ophiobolus disseminans</name>
    <dbReference type="NCBI Taxonomy" id="1469910"/>
    <lineage>
        <taxon>Eukaryota</taxon>
        <taxon>Fungi</taxon>
        <taxon>Dikarya</taxon>
        <taxon>Ascomycota</taxon>
        <taxon>Pezizomycotina</taxon>
        <taxon>Dothideomycetes</taxon>
        <taxon>Pleosporomycetidae</taxon>
        <taxon>Pleosporales</taxon>
        <taxon>Pleosporineae</taxon>
        <taxon>Phaeosphaeriaceae</taxon>
        <taxon>Ophiobolus</taxon>
    </lineage>
</organism>
<protein>
    <recommendedName>
        <fullName evidence="2">DUF8035 domain-containing protein</fullName>
    </recommendedName>
</protein>
<dbReference type="Proteomes" id="UP000799424">
    <property type="component" value="Unassembled WGS sequence"/>
</dbReference>
<feature type="region of interest" description="Disordered" evidence="1">
    <location>
        <begin position="391"/>
        <end position="421"/>
    </location>
</feature>
<feature type="compositionally biased region" description="Low complexity" evidence="1">
    <location>
        <begin position="305"/>
        <end position="319"/>
    </location>
</feature>
<sequence>MYRSSTGNLDHFDDAPPPPRGGGGGGGGERWDRARFESMRRGPPPPPSQGGGDSGSSRGGGRDDFGGSRGGRDGGGRDDFQFGGSRGGRDGGGRDDFDHFRFQEHDKGPGYHRDVDIHEDRGPRRGPPVMERERFREVDDRFSQPARRRTNLFEEPTPSEVANQALAPYRRKSVIDKDINIDIDINSRQGQLVPARSARPARPQYIRRQSSLDTFDRRPLPRYGDVEKIERNEYHEYRLPPNVPIPLPIREHRRRSPPRRFREEDDFEEIRYDDRGPRGRGREEESYREVEVSREKSRVRRSKSVAKSTRSSSISSFEEIQPSRATFGKKGRTRMPKRLVKKQAVIELGYPFEEEDDFIVITRALEKDHIDEVIKISENYKEEKMTYVYEEKYDAPPPPPPESIAPPPPPPVMHAPPPPPPASVYAPPPPASVYAPPPPASVYAPSVRAPSPHHQHEEYVQIEQSSHIHGPATSFLPESRTLVRRDERHDYRSERDIKDEIRMLEDERRMLKYERETDYEIIERRDPKREVIRVDKDRKGRLALVRSAR</sequence>
<evidence type="ECO:0000313" key="3">
    <source>
        <dbReference type="EMBL" id="KAF2824384.1"/>
    </source>
</evidence>
<evidence type="ECO:0000256" key="1">
    <source>
        <dbReference type="SAM" id="MobiDB-lite"/>
    </source>
</evidence>
<keyword evidence="4" id="KW-1185">Reference proteome</keyword>
<dbReference type="InterPro" id="IPR058348">
    <property type="entry name" value="DUF8035"/>
</dbReference>
<feature type="compositionally biased region" description="Basic and acidic residues" evidence="1">
    <location>
        <begin position="269"/>
        <end position="296"/>
    </location>
</feature>
<feature type="compositionally biased region" description="Pro residues" evidence="1">
    <location>
        <begin position="395"/>
        <end position="421"/>
    </location>
</feature>
<gene>
    <name evidence="3" type="ORF">CC86DRAFT_371731</name>
</gene>
<evidence type="ECO:0000313" key="4">
    <source>
        <dbReference type="Proteomes" id="UP000799424"/>
    </source>
</evidence>
<feature type="region of interest" description="Disordered" evidence="1">
    <location>
        <begin position="238"/>
        <end position="319"/>
    </location>
</feature>
<dbReference type="EMBL" id="MU006230">
    <property type="protein sequence ID" value="KAF2824384.1"/>
    <property type="molecule type" value="Genomic_DNA"/>
</dbReference>
<dbReference type="GO" id="GO:0005884">
    <property type="term" value="C:actin filament"/>
    <property type="evidence" value="ECO:0007669"/>
    <property type="project" value="TreeGrafter"/>
</dbReference>
<dbReference type="AlphaFoldDB" id="A0A6A6ZV88"/>
<feature type="region of interest" description="Disordered" evidence="1">
    <location>
        <begin position="1"/>
        <end position="158"/>
    </location>
</feature>
<feature type="compositionally biased region" description="Basic and acidic residues" evidence="1">
    <location>
        <begin position="60"/>
        <end position="80"/>
    </location>
</feature>
<dbReference type="OrthoDB" id="2192830at2759"/>
<dbReference type="PANTHER" id="PTHR45691">
    <property type="entry name" value="PROTEIN DIAPHANOUS"/>
    <property type="match status" value="1"/>
</dbReference>
<proteinExistence type="predicted"/>
<evidence type="ECO:0000259" key="2">
    <source>
        <dbReference type="Pfam" id="PF26118"/>
    </source>
</evidence>
<feature type="compositionally biased region" description="Basic and acidic residues" evidence="1">
    <location>
        <begin position="87"/>
        <end position="123"/>
    </location>
</feature>
<reference evidence="3" key="1">
    <citation type="journal article" date="2020" name="Stud. Mycol.">
        <title>101 Dothideomycetes genomes: a test case for predicting lifestyles and emergence of pathogens.</title>
        <authorList>
            <person name="Haridas S."/>
            <person name="Albert R."/>
            <person name="Binder M."/>
            <person name="Bloem J."/>
            <person name="Labutti K."/>
            <person name="Salamov A."/>
            <person name="Andreopoulos B."/>
            <person name="Baker S."/>
            <person name="Barry K."/>
            <person name="Bills G."/>
            <person name="Bluhm B."/>
            <person name="Cannon C."/>
            <person name="Castanera R."/>
            <person name="Culley D."/>
            <person name="Daum C."/>
            <person name="Ezra D."/>
            <person name="Gonzalez J."/>
            <person name="Henrissat B."/>
            <person name="Kuo A."/>
            <person name="Liang C."/>
            <person name="Lipzen A."/>
            <person name="Lutzoni F."/>
            <person name="Magnuson J."/>
            <person name="Mondo S."/>
            <person name="Nolan M."/>
            <person name="Ohm R."/>
            <person name="Pangilinan J."/>
            <person name="Park H.-J."/>
            <person name="Ramirez L."/>
            <person name="Alfaro M."/>
            <person name="Sun H."/>
            <person name="Tritt A."/>
            <person name="Yoshinaga Y."/>
            <person name="Zwiers L.-H."/>
            <person name="Turgeon B."/>
            <person name="Goodwin S."/>
            <person name="Spatafora J."/>
            <person name="Crous P."/>
            <person name="Grigoriev I."/>
        </authorList>
    </citation>
    <scope>NUCLEOTIDE SEQUENCE</scope>
    <source>
        <strain evidence="3">CBS 113818</strain>
    </source>
</reference>
<feature type="compositionally biased region" description="Basic and acidic residues" evidence="1">
    <location>
        <begin position="130"/>
        <end position="142"/>
    </location>
</feature>
<dbReference type="InterPro" id="IPR051412">
    <property type="entry name" value="Formin_Homology_Diaphanous_sf"/>
</dbReference>
<name>A0A6A6ZV88_9PLEO</name>
<accession>A0A6A6ZV88</accession>
<feature type="compositionally biased region" description="Basic and acidic residues" evidence="1">
    <location>
        <begin position="29"/>
        <end position="40"/>
    </location>
</feature>